<dbReference type="InterPro" id="IPR007450">
    <property type="entry name" value="BamE_dom"/>
</dbReference>
<organism evidence="6">
    <name type="scientific">hydrothermal vent metagenome</name>
    <dbReference type="NCBI Taxonomy" id="652676"/>
    <lineage>
        <taxon>unclassified sequences</taxon>
        <taxon>metagenomes</taxon>
        <taxon>ecological metagenomes</taxon>
    </lineage>
</organism>
<evidence type="ECO:0000256" key="3">
    <source>
        <dbReference type="ARBA" id="ARBA00023237"/>
    </source>
</evidence>
<sequence length="165" mass="18617">MPLKPYKADTPQGSVLRRFTINQLKTGMSKRQVQDIIGQPSIIDPFHNNQWDYIHYTTLGSGDIVNYRLILTFTEGKLSNINTDGIGSLPEMTDKEKAQGVAHIAEKKRLEEVRIAEKETEATIAEERRVAKEKTEAKIEGGNRITKAKEEAHTAKEKIQTKALE</sequence>
<dbReference type="PANTHER" id="PTHR37482:SF1">
    <property type="entry name" value="OUTER MEMBRANE PROTEIN ASSEMBLY FACTOR BAME"/>
    <property type="match status" value="1"/>
</dbReference>
<keyword evidence="1" id="KW-0732">Signal</keyword>
<evidence type="ECO:0000313" key="6">
    <source>
        <dbReference type="EMBL" id="SFV89594.1"/>
    </source>
</evidence>
<gene>
    <name evidence="6" type="ORF">MNB_SUP05-SYMBIONT-5-701</name>
</gene>
<dbReference type="Pfam" id="PF04355">
    <property type="entry name" value="BamE"/>
    <property type="match status" value="1"/>
</dbReference>
<evidence type="ECO:0000256" key="1">
    <source>
        <dbReference type="ARBA" id="ARBA00022729"/>
    </source>
</evidence>
<feature type="region of interest" description="Disordered" evidence="4">
    <location>
        <begin position="141"/>
        <end position="165"/>
    </location>
</feature>
<name>A0A1W1E6K0_9ZZZZ</name>
<evidence type="ECO:0000256" key="2">
    <source>
        <dbReference type="ARBA" id="ARBA00023136"/>
    </source>
</evidence>
<keyword evidence="6" id="KW-0449">Lipoprotein</keyword>
<feature type="domain" description="Outer membrane protein assembly factor BamE" evidence="5">
    <location>
        <begin position="14"/>
        <end position="80"/>
    </location>
</feature>
<keyword evidence="2" id="KW-0472">Membrane</keyword>
<keyword evidence="3" id="KW-0998">Cell outer membrane</keyword>
<dbReference type="InterPro" id="IPR026592">
    <property type="entry name" value="BamE"/>
</dbReference>
<dbReference type="Gene3D" id="3.30.1450.10">
    <property type="match status" value="1"/>
</dbReference>
<evidence type="ECO:0000256" key="4">
    <source>
        <dbReference type="SAM" id="MobiDB-lite"/>
    </source>
</evidence>
<dbReference type="GO" id="GO:1990063">
    <property type="term" value="C:Bam protein complex"/>
    <property type="evidence" value="ECO:0007669"/>
    <property type="project" value="TreeGrafter"/>
</dbReference>
<dbReference type="GO" id="GO:0051205">
    <property type="term" value="P:protein insertion into membrane"/>
    <property type="evidence" value="ECO:0007669"/>
    <property type="project" value="TreeGrafter"/>
</dbReference>
<dbReference type="HAMAP" id="MF_00925">
    <property type="entry name" value="OM_assembly_BamE"/>
    <property type="match status" value="1"/>
</dbReference>
<accession>A0A1W1E6K0</accession>
<evidence type="ECO:0000259" key="5">
    <source>
        <dbReference type="Pfam" id="PF04355"/>
    </source>
</evidence>
<dbReference type="GO" id="GO:0030674">
    <property type="term" value="F:protein-macromolecule adaptor activity"/>
    <property type="evidence" value="ECO:0007669"/>
    <property type="project" value="TreeGrafter"/>
</dbReference>
<dbReference type="GO" id="GO:0043165">
    <property type="term" value="P:Gram-negative-bacterium-type cell outer membrane assembly"/>
    <property type="evidence" value="ECO:0007669"/>
    <property type="project" value="TreeGrafter"/>
</dbReference>
<dbReference type="InterPro" id="IPR037873">
    <property type="entry name" value="BamE-like"/>
</dbReference>
<dbReference type="EMBL" id="FPHZ01000243">
    <property type="protein sequence ID" value="SFV89594.1"/>
    <property type="molecule type" value="Genomic_DNA"/>
</dbReference>
<reference evidence="6" key="1">
    <citation type="submission" date="2016-10" db="EMBL/GenBank/DDBJ databases">
        <authorList>
            <person name="de Groot N.N."/>
        </authorList>
    </citation>
    <scope>NUCLEOTIDE SEQUENCE</scope>
</reference>
<proteinExistence type="inferred from homology"/>
<protein>
    <submittedName>
        <fullName evidence="6">Outer membrane lipoprotein SmpA, a component of the essential YaeT outer-membrane protein assembly complex</fullName>
    </submittedName>
</protein>
<dbReference type="PANTHER" id="PTHR37482">
    <property type="entry name" value="OUTER MEMBRANE PROTEIN ASSEMBLY FACTOR BAME"/>
    <property type="match status" value="1"/>
</dbReference>
<dbReference type="AlphaFoldDB" id="A0A1W1E6K0"/>